<name>A0ABN9CV08_9NEOB</name>
<evidence type="ECO:0000313" key="1">
    <source>
        <dbReference type="EMBL" id="CAI9563550.1"/>
    </source>
</evidence>
<reference evidence="1" key="1">
    <citation type="submission" date="2023-05" db="EMBL/GenBank/DDBJ databases">
        <authorList>
            <person name="Stuckert A."/>
        </authorList>
    </citation>
    <scope>NUCLEOTIDE SEQUENCE</scope>
</reference>
<evidence type="ECO:0000313" key="2">
    <source>
        <dbReference type="Proteomes" id="UP001162483"/>
    </source>
</evidence>
<gene>
    <name evidence="1" type="ORF">SPARVUS_LOCUS5751717</name>
</gene>
<sequence>AHAEKDYWHSVLCIDETKINVFGTDSFKTVWRHKGEQYKENCMVTTVKPGDGSVLLWDCMTAVGVVKLHFIDGINSQMYCSILKENFSNMTMIQNTHLRPLLHF</sequence>
<accession>A0ABN9CV08</accession>
<dbReference type="Gene3D" id="3.30.420.10">
    <property type="entry name" value="Ribonuclease H-like superfamily/Ribonuclease H"/>
    <property type="match status" value="1"/>
</dbReference>
<keyword evidence="2" id="KW-1185">Reference proteome</keyword>
<dbReference type="Proteomes" id="UP001162483">
    <property type="component" value="Unassembled WGS sequence"/>
</dbReference>
<protein>
    <recommendedName>
        <fullName evidence="3">Transposase</fullName>
    </recommendedName>
</protein>
<dbReference type="EMBL" id="CATNWA010012492">
    <property type="protein sequence ID" value="CAI9563550.1"/>
    <property type="molecule type" value="Genomic_DNA"/>
</dbReference>
<organism evidence="1 2">
    <name type="scientific">Staurois parvus</name>
    <dbReference type="NCBI Taxonomy" id="386267"/>
    <lineage>
        <taxon>Eukaryota</taxon>
        <taxon>Metazoa</taxon>
        <taxon>Chordata</taxon>
        <taxon>Craniata</taxon>
        <taxon>Vertebrata</taxon>
        <taxon>Euteleostomi</taxon>
        <taxon>Amphibia</taxon>
        <taxon>Batrachia</taxon>
        <taxon>Anura</taxon>
        <taxon>Neobatrachia</taxon>
        <taxon>Ranoidea</taxon>
        <taxon>Ranidae</taxon>
        <taxon>Staurois</taxon>
    </lineage>
</organism>
<evidence type="ECO:0008006" key="3">
    <source>
        <dbReference type="Google" id="ProtNLM"/>
    </source>
</evidence>
<feature type="non-terminal residue" evidence="1">
    <location>
        <position position="1"/>
    </location>
</feature>
<dbReference type="InterPro" id="IPR036397">
    <property type="entry name" value="RNaseH_sf"/>
</dbReference>
<comment type="caution">
    <text evidence="1">The sequence shown here is derived from an EMBL/GenBank/DDBJ whole genome shotgun (WGS) entry which is preliminary data.</text>
</comment>
<proteinExistence type="predicted"/>